<feature type="compositionally biased region" description="Basic and acidic residues" evidence="1">
    <location>
        <begin position="1"/>
        <end position="15"/>
    </location>
</feature>
<dbReference type="EMBL" id="LAZR01001637">
    <property type="protein sequence ID" value="KKN41617.1"/>
    <property type="molecule type" value="Genomic_DNA"/>
</dbReference>
<gene>
    <name evidence="2" type="ORF">LCGC14_0721500</name>
</gene>
<evidence type="ECO:0000256" key="1">
    <source>
        <dbReference type="SAM" id="MobiDB-lite"/>
    </source>
</evidence>
<dbReference type="AlphaFoldDB" id="A0A0F9QXA2"/>
<organism evidence="2">
    <name type="scientific">marine sediment metagenome</name>
    <dbReference type="NCBI Taxonomy" id="412755"/>
    <lineage>
        <taxon>unclassified sequences</taxon>
        <taxon>metagenomes</taxon>
        <taxon>ecological metagenomes</taxon>
    </lineage>
</organism>
<protein>
    <submittedName>
        <fullName evidence="2">Uncharacterized protein</fullName>
    </submittedName>
</protein>
<feature type="region of interest" description="Disordered" evidence="1">
    <location>
        <begin position="1"/>
        <end position="35"/>
    </location>
</feature>
<sequence>MVKRKKEEPFTEKPLKFQRLGKPGTIKQDGAGSDDQTFGIKFKIKKSSGG</sequence>
<proteinExistence type="predicted"/>
<reference evidence="2" key="1">
    <citation type="journal article" date="2015" name="Nature">
        <title>Complex archaea that bridge the gap between prokaryotes and eukaryotes.</title>
        <authorList>
            <person name="Spang A."/>
            <person name="Saw J.H."/>
            <person name="Jorgensen S.L."/>
            <person name="Zaremba-Niedzwiedzka K."/>
            <person name="Martijn J."/>
            <person name="Lind A.E."/>
            <person name="van Eijk R."/>
            <person name="Schleper C."/>
            <person name="Guy L."/>
            <person name="Ettema T.J."/>
        </authorList>
    </citation>
    <scope>NUCLEOTIDE SEQUENCE</scope>
</reference>
<accession>A0A0F9QXA2</accession>
<comment type="caution">
    <text evidence="2">The sequence shown here is derived from an EMBL/GenBank/DDBJ whole genome shotgun (WGS) entry which is preliminary data.</text>
</comment>
<evidence type="ECO:0000313" key="2">
    <source>
        <dbReference type="EMBL" id="KKN41617.1"/>
    </source>
</evidence>
<name>A0A0F9QXA2_9ZZZZ</name>